<proteinExistence type="predicted"/>
<dbReference type="AlphaFoldDB" id="A0A2C5X4P1"/>
<comment type="caution">
    <text evidence="1">The sequence shown here is derived from an EMBL/GenBank/DDBJ whole genome shotgun (WGS) entry which is preliminary data.</text>
</comment>
<reference evidence="1 2" key="2">
    <citation type="journal article" date="2013" name="IMA Fungus">
        <title>IMA Genome-F 1: Ceratocystis fimbriata: Draft nuclear genome sequence for the plant pathogen, Ceratocystis fimbriata.</title>
        <authorList>
            <person name="Wilken P.M."/>
            <person name="Steenkamp E.T."/>
            <person name="Wingfield M.J."/>
            <person name="de Beer Z.W."/>
            <person name="Wingfield B.D."/>
        </authorList>
    </citation>
    <scope>NUCLEOTIDE SEQUENCE [LARGE SCALE GENOMIC DNA]</scope>
    <source>
        <strain evidence="1 2">CBS 114723</strain>
    </source>
</reference>
<reference evidence="1 2" key="1">
    <citation type="journal article" date="2013" name="Fungal Biol.">
        <title>Analysis of microsatellite markers in the genome of the plant pathogen Ceratocystis fimbriata.</title>
        <authorList>
            <person name="Simpson M.C."/>
            <person name="Wilken P.M."/>
            <person name="Coetzee M.P."/>
            <person name="Wingfield M.J."/>
            <person name="Wingfield B.D."/>
        </authorList>
    </citation>
    <scope>NUCLEOTIDE SEQUENCE [LARGE SCALE GENOMIC DNA]</scope>
    <source>
        <strain evidence="1 2">CBS 114723</strain>
    </source>
</reference>
<accession>A0A2C5X4P1</accession>
<evidence type="ECO:0000313" key="2">
    <source>
        <dbReference type="Proteomes" id="UP000222788"/>
    </source>
</evidence>
<evidence type="ECO:0000313" key="1">
    <source>
        <dbReference type="EMBL" id="PHH54778.1"/>
    </source>
</evidence>
<protein>
    <submittedName>
        <fullName evidence="1">Uncharacterized protein</fullName>
    </submittedName>
</protein>
<organism evidence="1 2">
    <name type="scientific">Ceratocystis fimbriata CBS 114723</name>
    <dbReference type="NCBI Taxonomy" id="1035309"/>
    <lineage>
        <taxon>Eukaryota</taxon>
        <taxon>Fungi</taxon>
        <taxon>Dikarya</taxon>
        <taxon>Ascomycota</taxon>
        <taxon>Pezizomycotina</taxon>
        <taxon>Sordariomycetes</taxon>
        <taxon>Hypocreomycetidae</taxon>
        <taxon>Microascales</taxon>
        <taxon>Ceratocystidaceae</taxon>
        <taxon>Ceratocystis</taxon>
    </lineage>
</organism>
<dbReference type="Proteomes" id="UP000222788">
    <property type="component" value="Unassembled WGS sequence"/>
</dbReference>
<gene>
    <name evidence="1" type="ORF">CFIMG_007788RA00001</name>
</gene>
<dbReference type="OrthoDB" id="5149687at2759"/>
<sequence>MCIQISYELPCQHIRTLISYCGEGAPRPSCKGVRPHRMPYPPPPGVDVREVPDCPLPNCPYEVRNRCWNCCWCGKSRNMGGRCDCIMISDGNEYRCDHICCHNCEAGYR</sequence>
<dbReference type="EMBL" id="APWK03000020">
    <property type="protein sequence ID" value="PHH54778.1"/>
    <property type="molecule type" value="Genomic_DNA"/>
</dbReference>
<name>A0A2C5X4P1_9PEZI</name>
<keyword evidence="2" id="KW-1185">Reference proteome</keyword>